<feature type="domain" description="HTH hxlR-type" evidence="4">
    <location>
        <begin position="12"/>
        <end position="110"/>
    </location>
</feature>
<organism evidence="5 6">
    <name type="scientific">Micromonospora parastrephiae</name>
    <dbReference type="NCBI Taxonomy" id="2806101"/>
    <lineage>
        <taxon>Bacteria</taxon>
        <taxon>Bacillati</taxon>
        <taxon>Actinomycetota</taxon>
        <taxon>Actinomycetes</taxon>
        <taxon>Micromonosporales</taxon>
        <taxon>Micromonosporaceae</taxon>
        <taxon>Micromonospora</taxon>
    </lineage>
</organism>
<accession>A0ABS1XPV2</accession>
<dbReference type="EMBL" id="JAEVHM010000012">
    <property type="protein sequence ID" value="MBM0231262.1"/>
    <property type="molecule type" value="Genomic_DNA"/>
</dbReference>
<evidence type="ECO:0000256" key="1">
    <source>
        <dbReference type="ARBA" id="ARBA00023015"/>
    </source>
</evidence>
<name>A0ABS1XPV2_9ACTN</name>
<dbReference type="Gene3D" id="1.10.10.10">
    <property type="entry name" value="Winged helix-like DNA-binding domain superfamily/Winged helix DNA-binding domain"/>
    <property type="match status" value="1"/>
</dbReference>
<gene>
    <name evidence="5" type="ORF">JNW91_04865</name>
</gene>
<dbReference type="RefSeq" id="WP_203173735.1">
    <property type="nucleotide sequence ID" value="NZ_JAEVHM010000012.1"/>
</dbReference>
<dbReference type="PANTHER" id="PTHR33204:SF18">
    <property type="entry name" value="TRANSCRIPTIONAL REGULATORY PROTEIN"/>
    <property type="match status" value="1"/>
</dbReference>
<protein>
    <submittedName>
        <fullName evidence="5">Helix-turn-helix transcriptional regulator</fullName>
    </submittedName>
</protein>
<dbReference type="Pfam" id="PF01638">
    <property type="entry name" value="HxlR"/>
    <property type="match status" value="1"/>
</dbReference>
<evidence type="ECO:0000313" key="6">
    <source>
        <dbReference type="Proteomes" id="UP000601027"/>
    </source>
</evidence>
<proteinExistence type="predicted"/>
<evidence type="ECO:0000256" key="3">
    <source>
        <dbReference type="ARBA" id="ARBA00023163"/>
    </source>
</evidence>
<evidence type="ECO:0000259" key="4">
    <source>
        <dbReference type="PROSITE" id="PS51118"/>
    </source>
</evidence>
<dbReference type="SUPFAM" id="SSF46785">
    <property type="entry name" value="Winged helix' DNA-binding domain"/>
    <property type="match status" value="1"/>
</dbReference>
<dbReference type="InterPro" id="IPR036388">
    <property type="entry name" value="WH-like_DNA-bd_sf"/>
</dbReference>
<dbReference type="PROSITE" id="PS51118">
    <property type="entry name" value="HTH_HXLR"/>
    <property type="match status" value="1"/>
</dbReference>
<reference evidence="5 6" key="1">
    <citation type="submission" date="2021-01" db="EMBL/GenBank/DDBJ databases">
        <title>Draft genome sequence of Micromonospora sp. strain STR1_7.</title>
        <authorList>
            <person name="Karlyshev A."/>
            <person name="Jawad R."/>
        </authorList>
    </citation>
    <scope>NUCLEOTIDE SEQUENCE [LARGE SCALE GENOMIC DNA]</scope>
    <source>
        <strain evidence="5 6">STR1-7</strain>
    </source>
</reference>
<keyword evidence="3" id="KW-0804">Transcription</keyword>
<keyword evidence="1" id="KW-0805">Transcription regulation</keyword>
<dbReference type="InterPro" id="IPR036390">
    <property type="entry name" value="WH_DNA-bd_sf"/>
</dbReference>
<sequence>MDATSFPANRSCPIARTVGVLGQKWNFLLLREAFLGRRKFAEFQRIGVPTATLGARLKALVDAGLLDRRTYRENGERSRDEYVLTDAGRAVMPVLAALIAWGEAHLPAEQGTDITYAMTTPEGRPVRLEFVDDRGAVVDKDAVAVSRLPRTMRMPA</sequence>
<keyword evidence="6" id="KW-1185">Reference proteome</keyword>
<keyword evidence="2" id="KW-0238">DNA-binding</keyword>
<evidence type="ECO:0000256" key="2">
    <source>
        <dbReference type="ARBA" id="ARBA00023125"/>
    </source>
</evidence>
<dbReference type="PANTHER" id="PTHR33204">
    <property type="entry name" value="TRANSCRIPTIONAL REGULATOR, MARR FAMILY"/>
    <property type="match status" value="1"/>
</dbReference>
<dbReference type="InterPro" id="IPR002577">
    <property type="entry name" value="HTH_HxlR"/>
</dbReference>
<dbReference type="Proteomes" id="UP000601027">
    <property type="component" value="Unassembled WGS sequence"/>
</dbReference>
<comment type="caution">
    <text evidence="5">The sequence shown here is derived from an EMBL/GenBank/DDBJ whole genome shotgun (WGS) entry which is preliminary data.</text>
</comment>
<evidence type="ECO:0000313" key="5">
    <source>
        <dbReference type="EMBL" id="MBM0231262.1"/>
    </source>
</evidence>